<organism evidence="1 2">
    <name type="scientific">Bacteroides faecalis</name>
    <dbReference type="NCBI Taxonomy" id="2447885"/>
    <lineage>
        <taxon>Bacteria</taxon>
        <taxon>Pseudomonadati</taxon>
        <taxon>Bacteroidota</taxon>
        <taxon>Bacteroidia</taxon>
        <taxon>Bacteroidales</taxon>
        <taxon>Bacteroidaceae</taxon>
        <taxon>Bacteroides</taxon>
    </lineage>
</organism>
<dbReference type="InterPro" id="IPR025049">
    <property type="entry name" value="Mfa-like_1"/>
</dbReference>
<protein>
    <recommendedName>
        <fullName evidence="3">Fimbrillin family protein</fullName>
    </recommendedName>
</protein>
<name>A0A401LT88_9BACE</name>
<dbReference type="Gene3D" id="2.60.40.2630">
    <property type="match status" value="1"/>
</dbReference>
<keyword evidence="2" id="KW-1185">Reference proteome</keyword>
<comment type="caution">
    <text evidence="1">The sequence shown here is derived from an EMBL/GenBank/DDBJ whole genome shotgun (WGS) entry which is preliminary data.</text>
</comment>
<accession>A0A401LT88</accession>
<dbReference type="CDD" id="cd13120">
    <property type="entry name" value="BF2867_like_N"/>
    <property type="match status" value="1"/>
</dbReference>
<dbReference type="Gene3D" id="2.60.40.2620">
    <property type="entry name" value="Fimbrillin-like"/>
    <property type="match status" value="1"/>
</dbReference>
<dbReference type="Proteomes" id="UP000288079">
    <property type="component" value="Unassembled WGS sequence"/>
</dbReference>
<evidence type="ECO:0008006" key="3">
    <source>
        <dbReference type="Google" id="ProtNLM"/>
    </source>
</evidence>
<proteinExistence type="predicted"/>
<dbReference type="CDD" id="cd13121">
    <property type="entry name" value="BF2867_like_C"/>
    <property type="match status" value="1"/>
</dbReference>
<dbReference type="InterPro" id="IPR042278">
    <property type="entry name" value="Mfa-like_1_N"/>
</dbReference>
<dbReference type="Pfam" id="PF13149">
    <property type="entry name" value="Mfa_like_1"/>
    <property type="match status" value="1"/>
</dbReference>
<sequence length="285" mass="30537">MPGEGVAHLAPLIVNGAMEGEAEPVTRAATTITSGSIGVFLADAASGNYEPRANACYTYNTTEGKWASDDALFFSEADANVCAYYPYDADRTDSHAIKLTTQKYDAAKDLSFAVNSTMNATSNSVTFNMNHAYALMEINLKRENIKDDISFEKIDIVATGLNASNTVDITNDTYSTPTACPDGKFTYRDDAAISLPKNTNAVQCKVLLVPTGTLTGGTKFSFTLDDAESTTMSVTITSLTQYEKKKKYIVNLTVNGTEVVTQSVTVKPWTEVSVGTADAPVDVVC</sequence>
<dbReference type="AlphaFoldDB" id="A0A401LT88"/>
<evidence type="ECO:0000313" key="1">
    <source>
        <dbReference type="EMBL" id="GCB34800.1"/>
    </source>
</evidence>
<gene>
    <name evidence="1" type="ORF">KGMB02408_17450</name>
</gene>
<reference evidence="1 2" key="1">
    <citation type="submission" date="2018-10" db="EMBL/GenBank/DDBJ databases">
        <title>Draft Genome Sequence of Bacteroides sp. KCTC 15687.</title>
        <authorList>
            <person name="Yu S.Y."/>
            <person name="Kim J.S."/>
            <person name="Oh B.S."/>
            <person name="Park S.H."/>
            <person name="Kang S.W."/>
            <person name="Park J.E."/>
            <person name="Choi S.H."/>
            <person name="Han K.I."/>
            <person name="Lee K.C."/>
            <person name="Eom M.K."/>
            <person name="Suh M.K."/>
            <person name="Lee D.H."/>
            <person name="Yoon H."/>
            <person name="Kim B."/>
            <person name="Yang S.J."/>
            <person name="Lee J.S."/>
            <person name="Lee J.H."/>
        </authorList>
    </citation>
    <scope>NUCLEOTIDE SEQUENCE [LARGE SCALE GENOMIC DNA]</scope>
    <source>
        <strain evidence="1 2">KCTC 15687</strain>
    </source>
</reference>
<dbReference type="EMBL" id="BHWB01000004">
    <property type="protein sequence ID" value="GCB34800.1"/>
    <property type="molecule type" value="Genomic_DNA"/>
</dbReference>
<evidence type="ECO:0000313" key="2">
    <source>
        <dbReference type="Proteomes" id="UP000288079"/>
    </source>
</evidence>